<comment type="caution">
    <text evidence="6">The sequence shown here is derived from an EMBL/GenBank/DDBJ whole genome shotgun (WGS) entry which is preliminary data.</text>
</comment>
<evidence type="ECO:0000256" key="2">
    <source>
        <dbReference type="ARBA" id="ARBA00022801"/>
    </source>
</evidence>
<dbReference type="SUPFAM" id="SSF50891">
    <property type="entry name" value="Cyclophilin-like"/>
    <property type="match status" value="1"/>
</dbReference>
<dbReference type="GO" id="GO:0016787">
    <property type="term" value="F:hydrolase activity"/>
    <property type="evidence" value="ECO:0007669"/>
    <property type="project" value="UniProtKB-KW"/>
</dbReference>
<protein>
    <submittedName>
        <fullName evidence="6">Biotin-dependent carboxyltransferase</fullName>
    </submittedName>
</protein>
<keyword evidence="1" id="KW-0547">Nucleotide-binding</keyword>
<evidence type="ECO:0000256" key="3">
    <source>
        <dbReference type="ARBA" id="ARBA00022840"/>
    </source>
</evidence>
<dbReference type="PANTHER" id="PTHR43309">
    <property type="entry name" value="5-OXOPROLINASE SUBUNIT C"/>
    <property type="match status" value="1"/>
</dbReference>
<dbReference type="InterPro" id="IPR029000">
    <property type="entry name" value="Cyclophilin-like_dom_sf"/>
</dbReference>
<dbReference type="RefSeq" id="WP_207614440.1">
    <property type="nucleotide sequence ID" value="NZ_JAFNLL010000002.1"/>
</dbReference>
<dbReference type="NCBIfam" id="TIGR00724">
    <property type="entry name" value="urea_amlyse_rel"/>
    <property type="match status" value="1"/>
</dbReference>
<keyword evidence="3" id="KW-0067">ATP-binding</keyword>
<dbReference type="PANTHER" id="PTHR43309:SF3">
    <property type="entry name" value="5-OXOPROLINASE SUBUNIT C"/>
    <property type="match status" value="1"/>
</dbReference>
<dbReference type="InterPro" id="IPR003778">
    <property type="entry name" value="CT_A_B"/>
</dbReference>
<proteinExistence type="predicted"/>
<evidence type="ECO:0000313" key="7">
    <source>
        <dbReference type="Proteomes" id="UP000664164"/>
    </source>
</evidence>
<feature type="region of interest" description="Disordered" evidence="4">
    <location>
        <begin position="1"/>
        <end position="28"/>
    </location>
</feature>
<name>A0A939KMI8_9MICC</name>
<evidence type="ECO:0000256" key="1">
    <source>
        <dbReference type="ARBA" id="ARBA00022741"/>
    </source>
</evidence>
<accession>A0A939KMI8</accession>
<dbReference type="GO" id="GO:0005524">
    <property type="term" value="F:ATP binding"/>
    <property type="evidence" value="ECO:0007669"/>
    <property type="project" value="UniProtKB-KW"/>
</dbReference>
<sequence>MSFEIKNPGLATTVQDQGRTGHYNVGIPQSGSMDQYSAELGNALVGNGPGDAVLECTYLGPVLVTDADAAVAVTGAPVEVKVNGETRPQWTRLQLKAGDELSFGTIQGGTRYYIAVQGGIDVPEVLGSRSTYLLGAIGGFQGRKLAAGDVVPVGGAGAGGAAVGQGSGLPEVDTVPEEFRPVFAKEQSVRIVLGLYDHRLTDAGRESLLTGEWKVTPVADRMGLRYSGPGVEWKEREQPFGAGSDPSNIVDAGYAVGSIQIPGGTQPIILHRDAVSGGGYAMVGTVISADMDLVARAAPGTTTHFVAVSQDEALVARKELAELKTKAWEALGARR</sequence>
<keyword evidence="7" id="KW-1185">Reference proteome</keyword>
<dbReference type="AlphaFoldDB" id="A0A939KMI8"/>
<dbReference type="InterPro" id="IPR052708">
    <property type="entry name" value="PxpC"/>
</dbReference>
<dbReference type="EMBL" id="JAFNLL010000002">
    <property type="protein sequence ID" value="MBO1266670.1"/>
    <property type="molecule type" value="Genomic_DNA"/>
</dbReference>
<keyword evidence="2" id="KW-0378">Hydrolase</keyword>
<evidence type="ECO:0000256" key="4">
    <source>
        <dbReference type="SAM" id="MobiDB-lite"/>
    </source>
</evidence>
<evidence type="ECO:0000313" key="6">
    <source>
        <dbReference type="EMBL" id="MBO1266670.1"/>
    </source>
</evidence>
<dbReference type="SMART" id="SM00797">
    <property type="entry name" value="AHS2"/>
    <property type="match status" value="1"/>
</dbReference>
<dbReference type="Proteomes" id="UP000664164">
    <property type="component" value="Unassembled WGS sequence"/>
</dbReference>
<dbReference type="Pfam" id="PF02626">
    <property type="entry name" value="CT_A_B"/>
    <property type="match status" value="1"/>
</dbReference>
<organism evidence="6 7">
    <name type="scientific">Arthrobacter cavernae</name>
    <dbReference type="NCBI Taxonomy" id="2817681"/>
    <lineage>
        <taxon>Bacteria</taxon>
        <taxon>Bacillati</taxon>
        <taxon>Actinomycetota</taxon>
        <taxon>Actinomycetes</taxon>
        <taxon>Micrococcales</taxon>
        <taxon>Micrococcaceae</taxon>
        <taxon>Arthrobacter</taxon>
    </lineage>
</organism>
<feature type="domain" description="Carboxyltransferase" evidence="5">
    <location>
        <begin position="24"/>
        <end position="323"/>
    </location>
</feature>
<dbReference type="Gene3D" id="2.40.100.10">
    <property type="entry name" value="Cyclophilin-like"/>
    <property type="match status" value="1"/>
</dbReference>
<gene>
    <name evidence="6" type="ORF">J1902_01515</name>
</gene>
<evidence type="ECO:0000259" key="5">
    <source>
        <dbReference type="SMART" id="SM00797"/>
    </source>
</evidence>
<reference evidence="6" key="1">
    <citation type="submission" date="2021-03" db="EMBL/GenBank/DDBJ databases">
        <title>A new species, PO-11, isolated from a karst cave deposit.</title>
        <authorList>
            <person name="Zhaoxiaoyong W."/>
        </authorList>
    </citation>
    <scope>NUCLEOTIDE SEQUENCE</scope>
    <source>
        <strain evidence="6">PO-11</strain>
    </source>
</reference>